<gene>
    <name evidence="3" type="ORF">CARUB_v10016285mg</name>
</gene>
<dbReference type="EMBL" id="KB870807">
    <property type="protein sequence ID" value="EOA32955.1"/>
    <property type="molecule type" value="Genomic_DNA"/>
</dbReference>
<feature type="domain" description="Barwin" evidence="2">
    <location>
        <begin position="1"/>
        <end position="66"/>
    </location>
</feature>
<dbReference type="PANTHER" id="PTHR46351:SF6">
    <property type="entry name" value="PATHOGENESIS-RELATED PROTEIN PR-4A"/>
    <property type="match status" value="1"/>
</dbReference>
<evidence type="ECO:0000256" key="1">
    <source>
        <dbReference type="ARBA" id="ARBA00023157"/>
    </source>
</evidence>
<accession>R0I4N3</accession>
<reference evidence="4" key="1">
    <citation type="journal article" date="2013" name="Nat. Genet.">
        <title>The Capsella rubella genome and the genomic consequences of rapid mating system evolution.</title>
        <authorList>
            <person name="Slotte T."/>
            <person name="Hazzouri K.M."/>
            <person name="Agren J.A."/>
            <person name="Koenig D."/>
            <person name="Maumus F."/>
            <person name="Guo Y.L."/>
            <person name="Steige K."/>
            <person name="Platts A.E."/>
            <person name="Escobar J.S."/>
            <person name="Newman L.K."/>
            <person name="Wang W."/>
            <person name="Mandakova T."/>
            <person name="Vello E."/>
            <person name="Smith L.M."/>
            <person name="Henz S.R."/>
            <person name="Steffen J."/>
            <person name="Takuno S."/>
            <person name="Brandvain Y."/>
            <person name="Coop G."/>
            <person name="Andolfatto P."/>
            <person name="Hu T.T."/>
            <person name="Blanchette M."/>
            <person name="Clark R.M."/>
            <person name="Quesneville H."/>
            <person name="Nordborg M."/>
            <person name="Gaut B.S."/>
            <person name="Lysak M.A."/>
            <person name="Jenkins J."/>
            <person name="Grimwood J."/>
            <person name="Chapman J."/>
            <person name="Prochnik S."/>
            <person name="Shu S."/>
            <person name="Rokhsar D."/>
            <person name="Schmutz J."/>
            <person name="Weigel D."/>
            <person name="Wright S.I."/>
        </authorList>
    </citation>
    <scope>NUCLEOTIDE SEQUENCE [LARGE SCALE GENOMIC DNA]</scope>
    <source>
        <strain evidence="4">cv. Monte Gargano</strain>
    </source>
</reference>
<dbReference type="InterPro" id="IPR001153">
    <property type="entry name" value="Barwin_dom"/>
</dbReference>
<protein>
    <recommendedName>
        <fullName evidence="2">Barwin domain-containing protein</fullName>
    </recommendedName>
</protein>
<dbReference type="PANTHER" id="PTHR46351">
    <property type="entry name" value="WOUND-INDUCED PROTEIN WIN2"/>
    <property type="match status" value="1"/>
</dbReference>
<dbReference type="Pfam" id="PF00967">
    <property type="entry name" value="Barwin"/>
    <property type="match status" value="1"/>
</dbReference>
<proteinExistence type="predicted"/>
<dbReference type="Gene3D" id="2.40.40.10">
    <property type="entry name" value="RlpA-like domain"/>
    <property type="match status" value="1"/>
</dbReference>
<organism evidence="3 4">
    <name type="scientific">Capsella rubella</name>
    <dbReference type="NCBI Taxonomy" id="81985"/>
    <lineage>
        <taxon>Eukaryota</taxon>
        <taxon>Viridiplantae</taxon>
        <taxon>Streptophyta</taxon>
        <taxon>Embryophyta</taxon>
        <taxon>Tracheophyta</taxon>
        <taxon>Spermatophyta</taxon>
        <taxon>Magnoliopsida</taxon>
        <taxon>eudicotyledons</taxon>
        <taxon>Gunneridae</taxon>
        <taxon>Pentapetalae</taxon>
        <taxon>rosids</taxon>
        <taxon>malvids</taxon>
        <taxon>Brassicales</taxon>
        <taxon>Brassicaceae</taxon>
        <taxon>Camelineae</taxon>
        <taxon>Capsella</taxon>
    </lineage>
</organism>
<dbReference type="PRINTS" id="PR00602">
    <property type="entry name" value="BARWIN"/>
</dbReference>
<evidence type="ECO:0000259" key="2">
    <source>
        <dbReference type="PROSITE" id="PS51174"/>
    </source>
</evidence>
<dbReference type="SUPFAM" id="SSF50685">
    <property type="entry name" value="Barwin-like endoglucanases"/>
    <property type="match status" value="1"/>
</dbReference>
<keyword evidence="4" id="KW-1185">Reference proteome</keyword>
<dbReference type="InterPro" id="IPR044301">
    <property type="entry name" value="PR4"/>
</dbReference>
<dbReference type="PROSITE" id="PS51174">
    <property type="entry name" value="BARWIN_3"/>
    <property type="match status" value="1"/>
</dbReference>
<dbReference type="STRING" id="81985.R0I4N3"/>
<dbReference type="AlphaFoldDB" id="R0I4N3"/>
<keyword evidence="1" id="KW-1015">Disulfide bond</keyword>
<dbReference type="GO" id="GO:0004540">
    <property type="term" value="F:RNA nuclease activity"/>
    <property type="evidence" value="ECO:0007669"/>
    <property type="project" value="InterPro"/>
</dbReference>
<evidence type="ECO:0000313" key="3">
    <source>
        <dbReference type="EMBL" id="EOA32955.1"/>
    </source>
</evidence>
<name>R0I4N3_9BRAS</name>
<sequence>MGTNRLSGVRGDEYCDKTQATVSIIDQCSNSGLDLEEGIFKQLDTNSEGYARGHLTVNYEFVKLLKVFKFIY</sequence>
<dbReference type="GO" id="GO:0042742">
    <property type="term" value="P:defense response to bacterium"/>
    <property type="evidence" value="ECO:0007669"/>
    <property type="project" value="InterPro"/>
</dbReference>
<dbReference type="Proteomes" id="UP000029121">
    <property type="component" value="Unassembled WGS sequence"/>
</dbReference>
<dbReference type="eggNOG" id="KOG4742">
    <property type="taxonomic scope" value="Eukaryota"/>
</dbReference>
<evidence type="ECO:0000313" key="4">
    <source>
        <dbReference type="Proteomes" id="UP000029121"/>
    </source>
</evidence>
<dbReference type="GO" id="GO:0050832">
    <property type="term" value="P:defense response to fungus"/>
    <property type="evidence" value="ECO:0007669"/>
    <property type="project" value="InterPro"/>
</dbReference>
<dbReference type="InterPro" id="IPR036908">
    <property type="entry name" value="RlpA-like_sf"/>
</dbReference>